<dbReference type="RefSeq" id="WP_269315835.1">
    <property type="nucleotide sequence ID" value="NZ_CP098251.1"/>
</dbReference>
<accession>A0A9E9NT06</accession>
<evidence type="ECO:0000313" key="1">
    <source>
        <dbReference type="EMBL" id="WAV90975.1"/>
    </source>
</evidence>
<reference evidence="1" key="1">
    <citation type="journal article" date="2022" name="Front. Microbiol.">
        <title>New perspectives on an old grouping: The genomic and phenotypic variability of Oxalobacter formigenes and the implications for calcium oxalate stone prevention.</title>
        <authorList>
            <person name="Chmiel J.A."/>
            <person name="Carr C."/>
            <person name="Stuivenberg G.A."/>
            <person name="Venema R."/>
            <person name="Chanyi R.M."/>
            <person name="Al K.F."/>
            <person name="Giguere D."/>
            <person name="Say H."/>
            <person name="Akouris P.P."/>
            <person name="Dominguez Romero S.A."/>
            <person name="Kwong A."/>
            <person name="Tai V."/>
            <person name="Koval S.F."/>
            <person name="Razvi H."/>
            <person name="Bjazevic J."/>
            <person name="Burton J.P."/>
        </authorList>
    </citation>
    <scope>NUCLEOTIDE SEQUENCE</scope>
    <source>
        <strain evidence="1">OxK</strain>
    </source>
</reference>
<dbReference type="AlphaFoldDB" id="A0A9E9NT06"/>
<protein>
    <submittedName>
        <fullName evidence="1">Uncharacterized protein</fullName>
    </submittedName>
</protein>
<dbReference type="Proteomes" id="UP001164819">
    <property type="component" value="Chromosome"/>
</dbReference>
<gene>
    <name evidence="1" type="ORF">NB646_09120</name>
</gene>
<organism evidence="1">
    <name type="scientific">Oxalobacter aliiformigenes</name>
    <dbReference type="NCBI Taxonomy" id="2946593"/>
    <lineage>
        <taxon>Bacteria</taxon>
        <taxon>Pseudomonadati</taxon>
        <taxon>Pseudomonadota</taxon>
        <taxon>Betaproteobacteria</taxon>
        <taxon>Burkholderiales</taxon>
        <taxon>Oxalobacteraceae</taxon>
        <taxon>Oxalobacter</taxon>
    </lineage>
</organism>
<name>A0A9E9NT06_9BURK</name>
<dbReference type="EMBL" id="CP098251">
    <property type="protein sequence ID" value="WAV90975.1"/>
    <property type="molecule type" value="Genomic_DNA"/>
</dbReference>
<sequence length="155" mass="17421">MATRAIGKILLDEYGKTVSRRAVCASQNLGGDTVVRYVSVPVHALHRAIFSENVRVVAYTGQSGIQMAYARINNRKIHQINRKNIREKLRDVYGSEFGLGEKKKHATCEDSRILSACLVFCSGISAFGIPEKRKDENGLVCRRQYLRIYPSVFSL</sequence>
<proteinExistence type="predicted"/>